<reference evidence="5" key="2">
    <citation type="submission" date="2022-09" db="EMBL/GenBank/DDBJ databases">
        <title>Aerococcus urinae taxonomy study.</title>
        <authorList>
            <person name="Christensen J."/>
            <person name="Senneby E."/>
        </authorList>
    </citation>
    <scope>NUCLEOTIDE SEQUENCE</scope>
    <source>
        <strain evidence="5">LUND-41-B12</strain>
    </source>
</reference>
<reference evidence="6 7" key="1">
    <citation type="journal article" date="2020" name="J. Bacteriol.">
        <title>Aerococcus urinae Isolated from Women with Lower Urinary Tract Symptoms: In Vitro Aggregation and Genome Analysis.</title>
        <authorList>
            <person name="Hilt E.E."/>
            <person name="Putonti C."/>
            <person name="Thomas-White K."/>
            <person name="Lewis A.L."/>
            <person name="Visick K.L."/>
            <person name="Gilbert N.M."/>
            <person name="Wolfe A.J."/>
        </authorList>
    </citation>
    <scope>NUCLEOTIDE SEQUENCE [LARGE SCALE GENOMIC DNA]</scope>
    <source>
        <strain evidence="6 7">UMB1016</strain>
    </source>
</reference>
<evidence type="ECO:0000313" key="8">
    <source>
        <dbReference type="Proteomes" id="UP001069047"/>
    </source>
</evidence>
<dbReference type="Gene3D" id="1.10.260.40">
    <property type="entry name" value="lambda repressor-like DNA-binding domains"/>
    <property type="match status" value="1"/>
</dbReference>
<evidence type="ECO:0000256" key="1">
    <source>
        <dbReference type="ARBA" id="ARBA00023015"/>
    </source>
</evidence>
<accession>A0A1E9PI72</accession>
<gene>
    <name evidence="6" type="ORF">DBT44_0003680</name>
    <name evidence="5" type="ORF">ODY61_03435</name>
</gene>
<keyword evidence="2" id="KW-0238">DNA-binding</keyword>
<keyword evidence="1" id="KW-0805">Transcription regulation</keyword>
<dbReference type="Pfam" id="PF01381">
    <property type="entry name" value="HTH_3"/>
    <property type="match status" value="1"/>
</dbReference>
<dbReference type="SMART" id="SM00530">
    <property type="entry name" value="HTH_XRE"/>
    <property type="match status" value="1"/>
</dbReference>
<dbReference type="PANTHER" id="PTHR46797">
    <property type="entry name" value="HTH-TYPE TRANSCRIPTIONAL REGULATOR"/>
    <property type="match status" value="1"/>
</dbReference>
<dbReference type="InterPro" id="IPR050807">
    <property type="entry name" value="TransReg_Diox_bact_type"/>
</dbReference>
<dbReference type="RefSeq" id="WP_070559132.1">
    <property type="nucleotide sequence ID" value="NZ_CAJHLG010000004.1"/>
</dbReference>
<name>A0A1E9PI72_9LACT</name>
<dbReference type="Proteomes" id="UP001069047">
    <property type="component" value="Unassembled WGS sequence"/>
</dbReference>
<dbReference type="PANTHER" id="PTHR46797:SF23">
    <property type="entry name" value="HTH-TYPE TRANSCRIPTIONAL REGULATOR SUTR"/>
    <property type="match status" value="1"/>
</dbReference>
<dbReference type="InterPro" id="IPR001387">
    <property type="entry name" value="Cro/C1-type_HTH"/>
</dbReference>
<evidence type="ECO:0000313" key="5">
    <source>
        <dbReference type="EMBL" id="MCY3087172.1"/>
    </source>
</evidence>
<accession>A0A9Q4DCK6</accession>
<organism evidence="5 8">
    <name type="scientific">Aerococcus mictus</name>
    <dbReference type="NCBI Taxonomy" id="2976810"/>
    <lineage>
        <taxon>Bacteria</taxon>
        <taxon>Bacillati</taxon>
        <taxon>Bacillota</taxon>
        <taxon>Bacilli</taxon>
        <taxon>Lactobacillales</taxon>
        <taxon>Aerococcaceae</taxon>
        <taxon>Aerococcus</taxon>
    </lineage>
</organism>
<dbReference type="GO" id="GO:0003677">
    <property type="term" value="F:DNA binding"/>
    <property type="evidence" value="ECO:0007669"/>
    <property type="project" value="UniProtKB-KW"/>
</dbReference>
<dbReference type="InterPro" id="IPR010982">
    <property type="entry name" value="Lambda_DNA-bd_dom_sf"/>
</dbReference>
<evidence type="ECO:0000313" key="6">
    <source>
        <dbReference type="EMBL" id="WWC55420.1"/>
    </source>
</evidence>
<evidence type="ECO:0000259" key="4">
    <source>
        <dbReference type="PROSITE" id="PS50943"/>
    </source>
</evidence>
<evidence type="ECO:0000256" key="3">
    <source>
        <dbReference type="ARBA" id="ARBA00023163"/>
    </source>
</evidence>
<dbReference type="Proteomes" id="UP000250354">
    <property type="component" value="Chromosome"/>
</dbReference>
<feature type="domain" description="HTH cro/C1-type" evidence="4">
    <location>
        <begin position="17"/>
        <end position="71"/>
    </location>
</feature>
<dbReference type="EMBL" id="CP145132">
    <property type="protein sequence ID" value="WWC55420.1"/>
    <property type="molecule type" value="Genomic_DNA"/>
</dbReference>
<evidence type="ECO:0000256" key="2">
    <source>
        <dbReference type="ARBA" id="ARBA00023125"/>
    </source>
</evidence>
<dbReference type="PROSITE" id="PS50943">
    <property type="entry name" value="HTH_CROC1"/>
    <property type="match status" value="1"/>
</dbReference>
<dbReference type="GO" id="GO:0005829">
    <property type="term" value="C:cytosol"/>
    <property type="evidence" value="ECO:0007669"/>
    <property type="project" value="TreeGrafter"/>
</dbReference>
<proteinExistence type="predicted"/>
<keyword evidence="3" id="KW-0804">Transcription</keyword>
<dbReference type="CDD" id="cd00093">
    <property type="entry name" value="HTH_XRE"/>
    <property type="match status" value="1"/>
</dbReference>
<dbReference type="AlphaFoldDB" id="A0A1E9PI72"/>
<reference evidence="6" key="3">
    <citation type="submission" date="2024-02" db="EMBL/GenBank/DDBJ databases">
        <authorList>
            <person name="Choi B."/>
        </authorList>
    </citation>
    <scope>NUCLEOTIDE SEQUENCE</scope>
    <source>
        <strain evidence="6">UMB1016</strain>
    </source>
</reference>
<protein>
    <submittedName>
        <fullName evidence="5">Helix-turn-helix domain-containing protein</fullName>
    </submittedName>
    <submittedName>
        <fullName evidence="6">Helix-turn-helix transcriptional regulator</fullName>
    </submittedName>
</protein>
<dbReference type="GO" id="GO:0003700">
    <property type="term" value="F:DNA-binding transcription factor activity"/>
    <property type="evidence" value="ECO:0007669"/>
    <property type="project" value="TreeGrafter"/>
</dbReference>
<dbReference type="EMBL" id="JAOTMY010000001">
    <property type="protein sequence ID" value="MCY3087172.1"/>
    <property type="molecule type" value="Genomic_DNA"/>
</dbReference>
<keyword evidence="7" id="KW-1185">Reference proteome</keyword>
<sequence>MSNNNNEQVKSFIAKKIKEKREERGLSQKELAETVNIVPTTISYYETGRRTPSADSIFLIANALDSDISEFYPPSTNKKYYSDFTTEIKNNVYKEAVAPYELYDREMTNTNESSEENINEFFNLLNTENKLNVFYFIQSLYKDQNKHY</sequence>
<evidence type="ECO:0000313" key="7">
    <source>
        <dbReference type="Proteomes" id="UP000250354"/>
    </source>
</evidence>
<dbReference type="SUPFAM" id="SSF47413">
    <property type="entry name" value="lambda repressor-like DNA-binding domains"/>
    <property type="match status" value="1"/>
</dbReference>